<dbReference type="HOGENOM" id="CLU_2386587_0_0_1"/>
<dbReference type="Proteomes" id="UP000002668">
    <property type="component" value="Genome"/>
</dbReference>
<accession>E5A3J7</accession>
<gene>
    <name evidence="1" type="ORF">LEMA_P096190.1</name>
</gene>
<sequence>MDVGCTCVGAAVSQPVSWCPGSSMSETTPSVRARLKFRGGKPGETLLWYEFPTRTVAVKLSFFPLFGVEVRGFPPWGKAVTTAGLPDRVARFQA</sequence>
<dbReference type="InParanoid" id="E5A3J7"/>
<keyword evidence="2" id="KW-1185">Reference proteome</keyword>
<reference evidence="2" key="1">
    <citation type="journal article" date="2011" name="Nat. Commun.">
        <title>Effector diversification within compartments of the Leptosphaeria maculans genome affected by Repeat-Induced Point mutations.</title>
        <authorList>
            <person name="Rouxel T."/>
            <person name="Grandaubert J."/>
            <person name="Hane J.K."/>
            <person name="Hoede C."/>
            <person name="van de Wouw A.P."/>
            <person name="Couloux A."/>
            <person name="Dominguez V."/>
            <person name="Anthouard V."/>
            <person name="Bally P."/>
            <person name="Bourras S."/>
            <person name="Cozijnsen A.J."/>
            <person name="Ciuffetti L.M."/>
            <person name="Degrave A."/>
            <person name="Dilmaghani A."/>
            <person name="Duret L."/>
            <person name="Fudal I."/>
            <person name="Goodwin S.B."/>
            <person name="Gout L."/>
            <person name="Glaser N."/>
            <person name="Linglin J."/>
            <person name="Kema G.H.J."/>
            <person name="Lapalu N."/>
            <person name="Lawrence C.B."/>
            <person name="May K."/>
            <person name="Meyer M."/>
            <person name="Ollivier B."/>
            <person name="Poulain J."/>
            <person name="Schoch C.L."/>
            <person name="Simon A."/>
            <person name="Spatafora J.W."/>
            <person name="Stachowiak A."/>
            <person name="Turgeon B.G."/>
            <person name="Tyler B.M."/>
            <person name="Vincent D."/>
            <person name="Weissenbach J."/>
            <person name="Amselem J."/>
            <person name="Quesneville H."/>
            <person name="Oliver R.P."/>
            <person name="Wincker P."/>
            <person name="Balesdent M.-H."/>
            <person name="Howlett B.J."/>
        </authorList>
    </citation>
    <scope>NUCLEOTIDE SEQUENCE [LARGE SCALE GENOMIC DNA]</scope>
    <source>
        <strain evidence="2">JN3 / isolate v23.1.3 / race Av1-4-5-6-7-8</strain>
    </source>
</reference>
<proteinExistence type="predicted"/>
<protein>
    <submittedName>
        <fullName evidence="1">Predicted protein</fullName>
    </submittedName>
</protein>
<name>E5A3J7_LEPMJ</name>
<organism evidence="2">
    <name type="scientific">Leptosphaeria maculans (strain JN3 / isolate v23.1.3 / race Av1-4-5-6-7-8)</name>
    <name type="common">Blackleg fungus</name>
    <name type="synonym">Phoma lingam</name>
    <dbReference type="NCBI Taxonomy" id="985895"/>
    <lineage>
        <taxon>Eukaryota</taxon>
        <taxon>Fungi</taxon>
        <taxon>Dikarya</taxon>
        <taxon>Ascomycota</taxon>
        <taxon>Pezizomycotina</taxon>
        <taxon>Dothideomycetes</taxon>
        <taxon>Pleosporomycetidae</taxon>
        <taxon>Pleosporales</taxon>
        <taxon>Pleosporineae</taxon>
        <taxon>Leptosphaeriaceae</taxon>
        <taxon>Plenodomus</taxon>
        <taxon>Plenodomus lingam/Leptosphaeria maculans species complex</taxon>
    </lineage>
</organism>
<evidence type="ECO:0000313" key="1">
    <source>
        <dbReference type="EMBL" id="CBX98210.1"/>
    </source>
</evidence>
<dbReference type="EMBL" id="FP929133">
    <property type="protein sequence ID" value="CBX98210.1"/>
    <property type="molecule type" value="Genomic_DNA"/>
</dbReference>
<evidence type="ECO:0000313" key="2">
    <source>
        <dbReference type="Proteomes" id="UP000002668"/>
    </source>
</evidence>
<dbReference type="VEuPathDB" id="FungiDB:LEMA_P096190.1"/>
<dbReference type="AlphaFoldDB" id="E5A3J7"/>